<dbReference type="RefSeq" id="WP_283343210.1">
    <property type="nucleotide sequence ID" value="NZ_JASHIF010000002.1"/>
</dbReference>
<name>A0ABT6Y2Y7_9BACT</name>
<evidence type="ECO:0008006" key="3">
    <source>
        <dbReference type="Google" id="ProtNLM"/>
    </source>
</evidence>
<comment type="caution">
    <text evidence="1">The sequence shown here is derived from an EMBL/GenBank/DDBJ whole genome shotgun (WGS) entry which is preliminary data.</text>
</comment>
<reference evidence="1 2" key="1">
    <citation type="submission" date="2023-05" db="EMBL/GenBank/DDBJ databases">
        <title>Novel species of genus Flectobacillus isolated from stream in China.</title>
        <authorList>
            <person name="Lu H."/>
        </authorList>
    </citation>
    <scope>NUCLEOTIDE SEQUENCE [LARGE SCALE GENOMIC DNA]</scope>
    <source>
        <strain evidence="1 2">KCTC 42575</strain>
    </source>
</reference>
<sequence length="237" mass="25406">MAIDIKNVRIGMSVKATSPKYGYVKLYDTADWDEDNPSKIDFGGVIGKMNNGLQLGIIQDVYEDTKLALVQLYKPILYMLKYRTNAIVPLSDLTTISTPTVVSGTKNYYCTGDSVRIRTGASLTSAIKSAVNKGNLIGQSDGKSVNGFLKFNLAMGGVGYVAVQYCSTVKPVTSQPVKKTVTQTDPTTGKTKEVVVTQVNTGEGYTVKEVIIKGAIGAVAGFLAIKLIGKLFKLKGD</sequence>
<keyword evidence="2" id="KW-1185">Reference proteome</keyword>
<dbReference type="EMBL" id="JASHIF010000002">
    <property type="protein sequence ID" value="MDI9857929.1"/>
    <property type="molecule type" value="Genomic_DNA"/>
</dbReference>
<proteinExistence type="predicted"/>
<gene>
    <name evidence="1" type="ORF">QM524_01785</name>
</gene>
<protein>
    <recommendedName>
        <fullName evidence="3">SH3 domain-containing protein</fullName>
    </recommendedName>
</protein>
<evidence type="ECO:0000313" key="2">
    <source>
        <dbReference type="Proteomes" id="UP001236507"/>
    </source>
</evidence>
<dbReference type="Proteomes" id="UP001236507">
    <property type="component" value="Unassembled WGS sequence"/>
</dbReference>
<evidence type="ECO:0000313" key="1">
    <source>
        <dbReference type="EMBL" id="MDI9857929.1"/>
    </source>
</evidence>
<accession>A0ABT6Y2Y7</accession>
<organism evidence="1 2">
    <name type="scientific">Flectobacillus roseus</name>
    <dbReference type="NCBI Taxonomy" id="502259"/>
    <lineage>
        <taxon>Bacteria</taxon>
        <taxon>Pseudomonadati</taxon>
        <taxon>Bacteroidota</taxon>
        <taxon>Cytophagia</taxon>
        <taxon>Cytophagales</taxon>
        <taxon>Flectobacillaceae</taxon>
        <taxon>Flectobacillus</taxon>
    </lineage>
</organism>